<comment type="catalytic activity">
    <reaction evidence="1">
        <text>S-ubiquitinyl-[E2 ubiquitin-conjugating enzyme]-L-cysteine + [acceptor protein]-L-lysine = [E2 ubiquitin-conjugating enzyme]-L-cysteine + N(6)-ubiquitinyl-[acceptor protein]-L-lysine.</text>
        <dbReference type="EC" id="2.3.2.26"/>
    </reaction>
</comment>
<dbReference type="GO" id="GO:0051865">
    <property type="term" value="P:protein autoubiquitination"/>
    <property type="evidence" value="ECO:0007669"/>
    <property type="project" value="TreeGrafter"/>
</dbReference>
<dbReference type="Proteomes" id="UP000019149">
    <property type="component" value="Unassembled WGS sequence"/>
</dbReference>
<gene>
    <name evidence="9" type="ORF">EGR_00494</name>
</gene>
<evidence type="ECO:0000313" key="10">
    <source>
        <dbReference type="Proteomes" id="UP000019149"/>
    </source>
</evidence>
<sequence length="407" mass="45246">MTWPKQSFSADTNRPNQCFSICTFKVVSPNILSFSEGASKIDVLFENLSLTPTSAELNPDSSGSFESVSFDATCLSNSNDDRRYSYVCERIVKGEMLRCNFCDGDIADIRNITKVDNLSSVDALASSELSTFFCHEKNPATEVSGTALSRLVANLPPSSILTNGIEMIFNSGVWIYKSTKLISKLEGVFCSRCHVMLGRLVGSGADTVIVLWTANVKVWTQEVDIDGDYLRHVELPLMCDVYYYNLIPFSQHDVDFFELLFSRMLEDGRYRFVLSAGSYETPMKFALIWLFEQRSCLYTATIDTTRVASPCKSDASSHAEVAERAPVLKVLYRLLTSVGPTDPLKVADPLFDEWSRDFSVGHLQLPLETCTQLATCLSQVTQRLAPQLRRGKGHTEGFTVGGVPVRA</sequence>
<dbReference type="GO" id="GO:0061630">
    <property type="term" value="F:ubiquitin protein ligase activity"/>
    <property type="evidence" value="ECO:0007669"/>
    <property type="project" value="UniProtKB-EC"/>
</dbReference>
<evidence type="ECO:0000256" key="3">
    <source>
        <dbReference type="ARBA" id="ARBA00013646"/>
    </source>
</evidence>
<evidence type="ECO:0000256" key="5">
    <source>
        <dbReference type="ARBA" id="ARBA00032234"/>
    </source>
</evidence>
<dbReference type="OMA" id="FDATCLS"/>
<dbReference type="EC" id="2.3.2.26" evidence="2"/>
<dbReference type="GO" id="GO:0005634">
    <property type="term" value="C:nucleus"/>
    <property type="evidence" value="ECO:0007669"/>
    <property type="project" value="TreeGrafter"/>
</dbReference>
<dbReference type="RefSeq" id="XP_024355740.1">
    <property type="nucleotide sequence ID" value="XM_024489743.1"/>
</dbReference>
<evidence type="ECO:0000313" key="9">
    <source>
        <dbReference type="EMBL" id="EUB64544.1"/>
    </source>
</evidence>
<dbReference type="GO" id="GO:0030332">
    <property type="term" value="F:cyclin binding"/>
    <property type="evidence" value="ECO:0007669"/>
    <property type="project" value="TreeGrafter"/>
</dbReference>
<dbReference type="GO" id="GO:0031624">
    <property type="term" value="F:ubiquitin conjugating enzyme binding"/>
    <property type="evidence" value="ECO:0007669"/>
    <property type="project" value="TreeGrafter"/>
</dbReference>
<evidence type="ECO:0000256" key="7">
    <source>
        <dbReference type="ARBA" id="ARBA00053831"/>
    </source>
</evidence>
<dbReference type="GO" id="GO:0005829">
    <property type="term" value="C:cytosol"/>
    <property type="evidence" value="ECO:0007669"/>
    <property type="project" value="TreeGrafter"/>
</dbReference>
<dbReference type="Pfam" id="PF09814">
    <property type="entry name" value="HECT_2"/>
    <property type="match status" value="1"/>
</dbReference>
<dbReference type="EMBL" id="APAU02000002">
    <property type="protein sequence ID" value="EUB64544.1"/>
    <property type="molecule type" value="Genomic_DNA"/>
</dbReference>
<evidence type="ECO:0000256" key="2">
    <source>
        <dbReference type="ARBA" id="ARBA00012485"/>
    </source>
</evidence>
<organism evidence="9 10">
    <name type="scientific">Echinococcus granulosus</name>
    <name type="common">Hydatid tapeworm</name>
    <dbReference type="NCBI Taxonomy" id="6210"/>
    <lineage>
        <taxon>Eukaryota</taxon>
        <taxon>Metazoa</taxon>
        <taxon>Spiralia</taxon>
        <taxon>Lophotrochozoa</taxon>
        <taxon>Platyhelminthes</taxon>
        <taxon>Cestoda</taxon>
        <taxon>Eucestoda</taxon>
        <taxon>Cyclophyllidea</taxon>
        <taxon>Taeniidae</taxon>
        <taxon>Echinococcus</taxon>
        <taxon>Echinococcus granulosus group</taxon>
    </lineage>
</organism>
<dbReference type="GO" id="GO:0006513">
    <property type="term" value="P:protein monoubiquitination"/>
    <property type="evidence" value="ECO:0007669"/>
    <property type="project" value="TreeGrafter"/>
</dbReference>
<dbReference type="GO" id="GO:0000209">
    <property type="term" value="P:protein polyubiquitination"/>
    <property type="evidence" value="ECO:0007669"/>
    <property type="project" value="TreeGrafter"/>
</dbReference>
<dbReference type="GO" id="GO:0000151">
    <property type="term" value="C:ubiquitin ligase complex"/>
    <property type="evidence" value="ECO:0007669"/>
    <property type="project" value="TreeGrafter"/>
</dbReference>
<evidence type="ECO:0000256" key="4">
    <source>
        <dbReference type="ARBA" id="ARBA00029737"/>
    </source>
</evidence>
<dbReference type="CTD" id="36336209"/>
<dbReference type="PANTHER" id="PTHR31531">
    <property type="entry name" value="E3 UBIQUITIN-PROTEIN LIGASE E3D FAMILY MEMBER"/>
    <property type="match status" value="1"/>
</dbReference>
<name>W6VCE4_ECHGR</name>
<reference evidence="9 10" key="1">
    <citation type="journal article" date="2013" name="Nat. Genet.">
        <title>The genome of the hydatid tapeworm Echinococcus granulosus.</title>
        <authorList>
            <person name="Zheng H."/>
            <person name="Zhang W."/>
            <person name="Zhang L."/>
            <person name="Zhang Z."/>
            <person name="Li J."/>
            <person name="Lu G."/>
            <person name="Zhu Y."/>
            <person name="Wang Y."/>
            <person name="Huang Y."/>
            <person name="Liu J."/>
            <person name="Kang H."/>
            <person name="Chen J."/>
            <person name="Wang L."/>
            <person name="Chen A."/>
            <person name="Yu S."/>
            <person name="Gao Z."/>
            <person name="Jin L."/>
            <person name="Gu W."/>
            <person name="Wang Z."/>
            <person name="Zhao L."/>
            <person name="Shi B."/>
            <person name="Wen H."/>
            <person name="Lin R."/>
            <person name="Jones M.K."/>
            <person name="Brejova B."/>
            <person name="Vinar T."/>
            <person name="Zhao G."/>
            <person name="McManus D.P."/>
            <person name="Chen Z."/>
            <person name="Zhou Y."/>
            <person name="Wang S."/>
        </authorList>
    </citation>
    <scope>NUCLEOTIDE SEQUENCE [LARGE SCALE GENOMIC DNA]</scope>
</reference>
<evidence type="ECO:0000256" key="8">
    <source>
        <dbReference type="ARBA" id="ARBA00064185"/>
    </source>
</evidence>
<dbReference type="GO" id="GO:0043161">
    <property type="term" value="P:proteasome-mediated ubiquitin-dependent protein catabolic process"/>
    <property type="evidence" value="ECO:0007669"/>
    <property type="project" value="TreeGrafter"/>
</dbReference>
<evidence type="ECO:0000256" key="6">
    <source>
        <dbReference type="ARBA" id="ARBA00032298"/>
    </source>
</evidence>
<accession>W6VCE4</accession>
<dbReference type="KEGG" id="egl:EGR_00494"/>
<dbReference type="PANTHER" id="PTHR31531:SF2">
    <property type="entry name" value="E3 UBIQUITIN-PROTEIN LIGASE E3D"/>
    <property type="match status" value="1"/>
</dbReference>
<comment type="function">
    <text evidence="7">E3 ubiquitin-protein ligase which accepts ubiquitin from specific E2 ubiquitin-conjugating enzymes, and transfers it to substrates, generally promoting their degradation by the proteasome. Independently of its E3 ubiquitin-protein ligase activity, acts as an inhibitor of CPSF3 endonuclease activity by blocking CPSF3 active site.</text>
</comment>
<dbReference type="GeneID" id="36336209"/>
<dbReference type="InterPro" id="IPR019193">
    <property type="entry name" value="UBQ-conj_enz_E2-bd_prot"/>
</dbReference>
<comment type="subunit">
    <text evidence="8">Interacts with UBE2C/UbcH10 (E2 ubiquitin-conjugating enzyme). In vitro, interacts with cyclin-B.</text>
</comment>
<dbReference type="AlphaFoldDB" id="W6VCE4"/>
<evidence type="ECO:0000256" key="1">
    <source>
        <dbReference type="ARBA" id="ARBA00000885"/>
    </source>
</evidence>
<protein>
    <recommendedName>
        <fullName evidence="3">E3 ubiquitin-protein ligase E3D</fullName>
        <ecNumber evidence="2">2.3.2.26</ecNumber>
    </recommendedName>
    <alternativeName>
        <fullName evidence="6">HECT-type E3 ubiquitin transferase E3D</fullName>
    </alternativeName>
    <alternativeName>
        <fullName evidence="5">UbcH10-binding protein with a HECT-like domain</fullName>
    </alternativeName>
    <alternativeName>
        <fullName evidence="4">Ubiquitin-conjugating enzyme E2C-binding protein</fullName>
    </alternativeName>
</protein>
<proteinExistence type="predicted"/>
<dbReference type="OrthoDB" id="6225314at2759"/>
<keyword evidence="10" id="KW-1185">Reference proteome</keyword>
<comment type="caution">
    <text evidence="9">The sequence shown here is derived from an EMBL/GenBank/DDBJ whole genome shotgun (WGS) entry which is preliminary data.</text>
</comment>